<evidence type="ECO:0000259" key="6">
    <source>
        <dbReference type="SMART" id="SM00849"/>
    </source>
</evidence>
<keyword evidence="4 7" id="KW-0378">Hydrolase</keyword>
<dbReference type="CDD" id="cd07729">
    <property type="entry name" value="AHL_lactonase_MBL-fold"/>
    <property type="match status" value="1"/>
</dbReference>
<evidence type="ECO:0000256" key="2">
    <source>
        <dbReference type="ARBA" id="ARBA00007749"/>
    </source>
</evidence>
<dbReference type="GO" id="GO:0102007">
    <property type="term" value="F:acyl-L-homoserine-lactone lactonohydrolase activity"/>
    <property type="evidence" value="ECO:0007669"/>
    <property type="project" value="UniProtKB-EC"/>
</dbReference>
<dbReference type="PANTHER" id="PTHR42978">
    <property type="entry name" value="QUORUM-QUENCHING LACTONASE YTNP-RELATED-RELATED"/>
    <property type="match status" value="1"/>
</dbReference>
<evidence type="ECO:0000256" key="5">
    <source>
        <dbReference type="ARBA" id="ARBA00022833"/>
    </source>
</evidence>
<dbReference type="Proteomes" id="UP000193207">
    <property type="component" value="Unassembled WGS sequence"/>
</dbReference>
<accession>A0A1X6YBQ9</accession>
<evidence type="ECO:0000256" key="3">
    <source>
        <dbReference type="ARBA" id="ARBA00022723"/>
    </source>
</evidence>
<dbReference type="Pfam" id="PF00753">
    <property type="entry name" value="Lactamase_B"/>
    <property type="match status" value="1"/>
</dbReference>
<dbReference type="OrthoDB" id="9773738at2"/>
<dbReference type="EC" id="3.1.1.81" evidence="7"/>
<reference evidence="7 8" key="1">
    <citation type="submission" date="2017-03" db="EMBL/GenBank/DDBJ databases">
        <authorList>
            <person name="Afonso C.L."/>
            <person name="Miller P.J."/>
            <person name="Scott M.A."/>
            <person name="Spackman E."/>
            <person name="Goraichik I."/>
            <person name="Dimitrov K.M."/>
            <person name="Suarez D.L."/>
            <person name="Swayne D.E."/>
        </authorList>
    </citation>
    <scope>NUCLEOTIDE SEQUENCE [LARGE SCALE GENOMIC DNA]</scope>
    <source>
        <strain evidence="7 8">CECT 8110</strain>
    </source>
</reference>
<comment type="cofactor">
    <cofactor evidence="1">
        <name>Zn(2+)</name>
        <dbReference type="ChEBI" id="CHEBI:29105"/>
    </cofactor>
</comment>
<name>A0A1X6YBQ9_9RHOB</name>
<dbReference type="SMART" id="SM00849">
    <property type="entry name" value="Lactamase_B"/>
    <property type="match status" value="1"/>
</dbReference>
<keyword evidence="5" id="KW-0862">Zinc</keyword>
<comment type="similarity">
    <text evidence="2">Belongs to the metallo-beta-lactamase superfamily.</text>
</comment>
<evidence type="ECO:0000313" key="7">
    <source>
        <dbReference type="EMBL" id="SLN16255.1"/>
    </source>
</evidence>
<dbReference type="RefSeq" id="WP_085816118.1">
    <property type="nucleotide sequence ID" value="NZ_FWFU01000001.1"/>
</dbReference>
<dbReference type="SUPFAM" id="SSF56281">
    <property type="entry name" value="Metallo-hydrolase/oxidoreductase"/>
    <property type="match status" value="1"/>
</dbReference>
<dbReference type="PANTHER" id="PTHR42978:SF7">
    <property type="entry name" value="METALLO-HYDROLASE RV2300C-RELATED"/>
    <property type="match status" value="1"/>
</dbReference>
<organism evidence="7 8">
    <name type="scientific">Roseovarius halotolerans</name>
    <dbReference type="NCBI Taxonomy" id="505353"/>
    <lineage>
        <taxon>Bacteria</taxon>
        <taxon>Pseudomonadati</taxon>
        <taxon>Pseudomonadota</taxon>
        <taxon>Alphaproteobacteria</taxon>
        <taxon>Rhodobacterales</taxon>
        <taxon>Roseobacteraceae</taxon>
        <taxon>Roseovarius</taxon>
    </lineage>
</organism>
<dbReference type="Gene3D" id="3.60.15.10">
    <property type="entry name" value="Ribonuclease Z/Hydroxyacylglutathione hydrolase-like"/>
    <property type="match status" value="1"/>
</dbReference>
<dbReference type="AlphaFoldDB" id="A0A1X6YBQ9"/>
<evidence type="ECO:0000256" key="4">
    <source>
        <dbReference type="ARBA" id="ARBA00022801"/>
    </source>
</evidence>
<dbReference type="InterPro" id="IPR051013">
    <property type="entry name" value="MBL_superfamily_lactonases"/>
</dbReference>
<proteinExistence type="inferred from homology"/>
<dbReference type="InterPro" id="IPR001279">
    <property type="entry name" value="Metallo-B-lactamas"/>
</dbReference>
<feature type="domain" description="Metallo-beta-lactamase" evidence="6">
    <location>
        <begin position="36"/>
        <end position="230"/>
    </location>
</feature>
<dbReference type="EMBL" id="FWFU01000001">
    <property type="protein sequence ID" value="SLN16255.1"/>
    <property type="molecule type" value="Genomic_DNA"/>
</dbReference>
<sequence>MSEIYELLAIRYAHNARRSPENFIGGDPHDTDMPLDYFVWVIRNAHRTIVVDTGFGEQQARERGRDILHPVSEGLQAAGVDPDAVKDVIITHMHYDHAGNNDLFQNACFHLQDSEMAFATGRCMCHAHANHPYNVEDVVGLVRRVYAGSVQFHDTVSELAPGITLHHVGGHARGLQCVRVMTARGPVLLASDATHHYRHMDEGKVFPTCDSVSDALLGYDTLRSLAKPGHIIPGHDPKVMSLYPPLSKQAEDWIVRLDIEPAEGG</sequence>
<evidence type="ECO:0000313" key="8">
    <source>
        <dbReference type="Proteomes" id="UP000193207"/>
    </source>
</evidence>
<keyword evidence="8" id="KW-1185">Reference proteome</keyword>
<evidence type="ECO:0000256" key="1">
    <source>
        <dbReference type="ARBA" id="ARBA00001947"/>
    </source>
</evidence>
<keyword evidence="3" id="KW-0479">Metal-binding</keyword>
<dbReference type="InterPro" id="IPR036866">
    <property type="entry name" value="RibonucZ/Hydroxyglut_hydro"/>
</dbReference>
<dbReference type="GO" id="GO:0046872">
    <property type="term" value="F:metal ion binding"/>
    <property type="evidence" value="ECO:0007669"/>
    <property type="project" value="UniProtKB-KW"/>
</dbReference>
<protein>
    <submittedName>
        <fullName evidence="7">N-acyl homoserine lactonase</fullName>
        <ecNumber evidence="7">3.1.1.81</ecNumber>
    </submittedName>
</protein>
<gene>
    <name evidence="7" type="primary">aiiA</name>
    <name evidence="7" type="ORF">ROH8110_00415</name>
</gene>